<dbReference type="Proteomes" id="UP000579605">
    <property type="component" value="Unassembled WGS sequence"/>
</dbReference>
<name>A0A852ZW14_9ACTN</name>
<dbReference type="AlphaFoldDB" id="A0A852ZW14"/>
<evidence type="ECO:0000313" key="1">
    <source>
        <dbReference type="EMBL" id="NYH92886.1"/>
    </source>
</evidence>
<reference evidence="1 2" key="1">
    <citation type="submission" date="2020-07" db="EMBL/GenBank/DDBJ databases">
        <title>Sequencing the genomes of 1000 actinobacteria strains.</title>
        <authorList>
            <person name="Klenk H.-P."/>
        </authorList>
    </citation>
    <scope>NUCLEOTIDE SEQUENCE [LARGE SCALE GENOMIC DNA]</scope>
    <source>
        <strain evidence="1 2">DSM 18448</strain>
    </source>
</reference>
<dbReference type="RefSeq" id="WP_179790296.1">
    <property type="nucleotide sequence ID" value="NZ_BAAARR010000019.1"/>
</dbReference>
<evidence type="ECO:0000313" key="2">
    <source>
        <dbReference type="Proteomes" id="UP000579605"/>
    </source>
</evidence>
<accession>A0A852ZW14</accession>
<proteinExistence type="predicted"/>
<dbReference type="EMBL" id="JACBZH010000001">
    <property type="protein sequence ID" value="NYH92886.1"/>
    <property type="molecule type" value="Genomic_DNA"/>
</dbReference>
<protein>
    <submittedName>
        <fullName evidence="1">Uncharacterized protein</fullName>
    </submittedName>
</protein>
<gene>
    <name evidence="1" type="ORF">F4554_005524</name>
</gene>
<sequence length="93" mass="10413">MPTDVGSSRVEAFVEEVSRRLESEGVDFQVEVRAVSLGPGLMDVFVELATDAGLVVMCAEHSETARIVTDTWEYDVPWHELAERVHDLLLDRP</sequence>
<comment type="caution">
    <text evidence="1">The sequence shown here is derived from an EMBL/GenBank/DDBJ whole genome shotgun (WGS) entry which is preliminary data.</text>
</comment>
<organism evidence="1 2">
    <name type="scientific">Actinopolymorpha rutila</name>
    <dbReference type="NCBI Taxonomy" id="446787"/>
    <lineage>
        <taxon>Bacteria</taxon>
        <taxon>Bacillati</taxon>
        <taxon>Actinomycetota</taxon>
        <taxon>Actinomycetes</taxon>
        <taxon>Propionibacteriales</taxon>
        <taxon>Actinopolymorphaceae</taxon>
        <taxon>Actinopolymorpha</taxon>
    </lineage>
</organism>
<keyword evidence="2" id="KW-1185">Reference proteome</keyword>